<gene>
    <name evidence="1" type="ORF">BSTOLATCC_MIC28663</name>
</gene>
<organism evidence="1 2">
    <name type="scientific">Blepharisma stoltei</name>
    <dbReference type="NCBI Taxonomy" id="1481888"/>
    <lineage>
        <taxon>Eukaryota</taxon>
        <taxon>Sar</taxon>
        <taxon>Alveolata</taxon>
        <taxon>Ciliophora</taxon>
        <taxon>Postciliodesmatophora</taxon>
        <taxon>Heterotrichea</taxon>
        <taxon>Heterotrichida</taxon>
        <taxon>Blepharismidae</taxon>
        <taxon>Blepharisma</taxon>
    </lineage>
</organism>
<evidence type="ECO:0000313" key="2">
    <source>
        <dbReference type="Proteomes" id="UP001162131"/>
    </source>
</evidence>
<sequence>MASMNSFSGVFSWRNSRTSIFLLWAARCKIGKSLHVSFRSIFKVDFFLTYHNRFSELNFTAIYGTDGGPLNLLIKISRELSGEHIRHLCVIKAPFPINNFASSIWFDFKEYSSSENFSEFEILTFPPSLI</sequence>
<keyword evidence="2" id="KW-1185">Reference proteome</keyword>
<protein>
    <submittedName>
        <fullName evidence="1">Uncharacterized protein</fullName>
    </submittedName>
</protein>
<accession>A0AAU9J3B3</accession>
<comment type="caution">
    <text evidence="1">The sequence shown here is derived from an EMBL/GenBank/DDBJ whole genome shotgun (WGS) entry which is preliminary data.</text>
</comment>
<dbReference type="Proteomes" id="UP001162131">
    <property type="component" value="Unassembled WGS sequence"/>
</dbReference>
<dbReference type="AlphaFoldDB" id="A0AAU9J3B3"/>
<proteinExistence type="predicted"/>
<evidence type="ECO:0000313" key="1">
    <source>
        <dbReference type="EMBL" id="CAG9321380.1"/>
    </source>
</evidence>
<dbReference type="EMBL" id="CAJZBQ010000028">
    <property type="protein sequence ID" value="CAG9321380.1"/>
    <property type="molecule type" value="Genomic_DNA"/>
</dbReference>
<reference evidence="1" key="1">
    <citation type="submission" date="2021-09" db="EMBL/GenBank/DDBJ databases">
        <authorList>
            <consortium name="AG Swart"/>
            <person name="Singh M."/>
            <person name="Singh A."/>
            <person name="Seah K."/>
            <person name="Emmerich C."/>
        </authorList>
    </citation>
    <scope>NUCLEOTIDE SEQUENCE</scope>
    <source>
        <strain evidence="1">ATCC30299</strain>
    </source>
</reference>
<name>A0AAU9J3B3_9CILI</name>